<dbReference type="EMBL" id="UINC01032726">
    <property type="protein sequence ID" value="SVB20860.1"/>
    <property type="molecule type" value="Genomic_DNA"/>
</dbReference>
<gene>
    <name evidence="2" type="ORF">METZ01_LOCUS173714</name>
</gene>
<dbReference type="InterPro" id="IPR036280">
    <property type="entry name" value="Multihaem_cyt_sf"/>
</dbReference>
<dbReference type="Pfam" id="PF13435">
    <property type="entry name" value="Cytochrome_C554"/>
    <property type="match status" value="1"/>
</dbReference>
<sequence>EPTCYLCHRDLYNQWSQSHHAQSVTNPWLQDMYNGTDALGNENVGPGYRIDFPNEVGECADCHAPTAALKAPGKTDLKVVYNRGVVAFPIKIGYKSFEQKELERLSGSVDADGVHCDFCHKIQAVEVNDRAGVNGSITMHRVKLVDEEREAQGRLPMMFVYGPYDDVINFSPVSQTAISSPMVASYNPIYTQSEYCSSCHQHQNEHGMPFMDTYREWEASVYNEAGIECQTCHMKPDAGHGEGTFVNGDAEKFWTPVESRDKSTVKRHDFVGGAEEMVRNAATLSIEAVADTSRLMVKVAVKNVSAGHHLPSGITIRNMLLLVTAVTSNGDILTYTGTERVPEYGGVGPVEEGNFAGFPGRGFALVFGDDEGNEQVMDWQATHIVSDTRVRAQETDESEYTFDMPPGSDKVEIQTRLIYRRAFKPLADEKKWEMTDLSVAEDTTVIDISKRLSRAEQKKELSVGTLIRDFLTGML</sequence>
<organism evidence="2">
    <name type="scientific">marine metagenome</name>
    <dbReference type="NCBI Taxonomy" id="408172"/>
    <lineage>
        <taxon>unclassified sequences</taxon>
        <taxon>metagenomes</taxon>
        <taxon>ecological metagenomes</taxon>
    </lineage>
</organism>
<name>A0A382C477_9ZZZZ</name>
<reference evidence="2" key="1">
    <citation type="submission" date="2018-05" db="EMBL/GenBank/DDBJ databases">
        <authorList>
            <person name="Lanie J.A."/>
            <person name="Ng W.-L."/>
            <person name="Kazmierczak K.M."/>
            <person name="Andrzejewski T.M."/>
            <person name="Davidsen T.M."/>
            <person name="Wayne K.J."/>
            <person name="Tettelin H."/>
            <person name="Glass J.I."/>
            <person name="Rusch D."/>
            <person name="Podicherti R."/>
            <person name="Tsui H.-C.T."/>
            <person name="Winkler M.E."/>
        </authorList>
    </citation>
    <scope>NUCLEOTIDE SEQUENCE</scope>
</reference>
<evidence type="ECO:0000259" key="1">
    <source>
        <dbReference type="Pfam" id="PF13435"/>
    </source>
</evidence>
<proteinExistence type="predicted"/>
<dbReference type="Gene3D" id="1.10.1130.10">
    <property type="entry name" value="Flavocytochrome C3, Chain A"/>
    <property type="match status" value="1"/>
</dbReference>
<accession>A0A382C477</accession>
<evidence type="ECO:0000313" key="2">
    <source>
        <dbReference type="EMBL" id="SVB20860.1"/>
    </source>
</evidence>
<dbReference type="SUPFAM" id="SSF48695">
    <property type="entry name" value="Multiheme cytochromes"/>
    <property type="match status" value="1"/>
</dbReference>
<protein>
    <recommendedName>
        <fullName evidence="1">Cytochrome c-552/4 domain-containing protein</fullName>
    </recommendedName>
</protein>
<feature type="non-terminal residue" evidence="2">
    <location>
        <position position="1"/>
    </location>
</feature>
<dbReference type="InterPro" id="IPR023155">
    <property type="entry name" value="Cyt_c-552/4"/>
</dbReference>
<dbReference type="AlphaFoldDB" id="A0A382C477"/>
<feature type="domain" description="Cytochrome c-552/4" evidence="1">
    <location>
        <begin position="3"/>
        <end position="68"/>
    </location>
</feature>